<protein>
    <submittedName>
        <fullName evidence="2">RidA family protein</fullName>
    </submittedName>
</protein>
<keyword evidence="3" id="KW-1185">Reference proteome</keyword>
<dbReference type="PANTHER" id="PTHR43857:SF1">
    <property type="entry name" value="YJGH FAMILY PROTEIN"/>
    <property type="match status" value="1"/>
</dbReference>
<feature type="region of interest" description="Disordered" evidence="1">
    <location>
        <begin position="29"/>
        <end position="49"/>
    </location>
</feature>
<dbReference type="Proteomes" id="UP000296706">
    <property type="component" value="Chromosome"/>
</dbReference>
<evidence type="ECO:0000313" key="3">
    <source>
        <dbReference type="Proteomes" id="UP000296706"/>
    </source>
</evidence>
<proteinExistence type="predicted"/>
<dbReference type="EMBL" id="CP031310">
    <property type="protein sequence ID" value="QCC49994.1"/>
    <property type="molecule type" value="Genomic_DNA"/>
</dbReference>
<accession>A0A4D6H7Q4</accession>
<organism evidence="2 3">
    <name type="scientific">Halapricum salinum</name>
    <dbReference type="NCBI Taxonomy" id="1457250"/>
    <lineage>
        <taxon>Archaea</taxon>
        <taxon>Methanobacteriati</taxon>
        <taxon>Methanobacteriota</taxon>
        <taxon>Stenosarchaea group</taxon>
        <taxon>Halobacteria</taxon>
        <taxon>Halobacteriales</taxon>
        <taxon>Haloarculaceae</taxon>
        <taxon>Halapricum</taxon>
    </lineage>
</organism>
<dbReference type="InterPro" id="IPR006175">
    <property type="entry name" value="YjgF/YER057c/UK114"/>
</dbReference>
<dbReference type="Pfam" id="PF01042">
    <property type="entry name" value="Ribonuc_L-PSP"/>
    <property type="match status" value="1"/>
</dbReference>
<dbReference type="GeneID" id="39846523"/>
<reference evidence="2 3" key="1">
    <citation type="journal article" date="2019" name="Nat. Commun.">
        <title>A new type of DNA phosphorothioation-based antiviral system in archaea.</title>
        <authorList>
            <person name="Xiong L."/>
            <person name="Liu S."/>
            <person name="Chen S."/>
            <person name="Xiao Y."/>
            <person name="Zhu B."/>
            <person name="Gao Y."/>
            <person name="Zhang Y."/>
            <person name="Chen B."/>
            <person name="Luo J."/>
            <person name="Deng Z."/>
            <person name="Chen X."/>
            <person name="Wang L."/>
            <person name="Chen S."/>
        </authorList>
    </citation>
    <scope>NUCLEOTIDE SEQUENCE [LARGE SCALE GENOMIC DNA]</scope>
    <source>
        <strain evidence="2 3">CBA1105</strain>
    </source>
</reference>
<sequence>MERQRVSSGTEWEENVGYSRAVPAGDRVCVSGTTATDEDGQPLSGTPSEQTRVALETVADALAEAGATIEDVVRTRMYVTDADDWPEIGRAHSEFFDDVRPAATMVEVASLIDPDLCVEVEVEAVVDC</sequence>
<dbReference type="STRING" id="1457250.GCA_000755225_02617"/>
<dbReference type="CDD" id="cd06154">
    <property type="entry name" value="YjgF_YER057c_UK114_like_6"/>
    <property type="match status" value="1"/>
</dbReference>
<dbReference type="Gene3D" id="3.30.1330.40">
    <property type="entry name" value="RutC-like"/>
    <property type="match status" value="1"/>
</dbReference>
<dbReference type="RefSeq" id="WP_049993438.1">
    <property type="nucleotide sequence ID" value="NZ_CP031310.1"/>
</dbReference>
<evidence type="ECO:0000256" key="1">
    <source>
        <dbReference type="SAM" id="MobiDB-lite"/>
    </source>
</evidence>
<name>A0A4D6H7Q4_9EURY</name>
<dbReference type="KEGG" id="hsn:DV733_01605"/>
<dbReference type="OrthoDB" id="197953at2157"/>
<evidence type="ECO:0000313" key="2">
    <source>
        <dbReference type="EMBL" id="QCC49994.1"/>
    </source>
</evidence>
<dbReference type="AlphaFoldDB" id="A0A4D6H7Q4"/>
<dbReference type="SUPFAM" id="SSF55298">
    <property type="entry name" value="YjgF-like"/>
    <property type="match status" value="1"/>
</dbReference>
<dbReference type="PANTHER" id="PTHR43857">
    <property type="entry name" value="BLR7761 PROTEIN"/>
    <property type="match status" value="1"/>
</dbReference>
<gene>
    <name evidence="2" type="ORF">DV733_01605</name>
</gene>
<dbReference type="InterPro" id="IPR035959">
    <property type="entry name" value="RutC-like_sf"/>
</dbReference>